<dbReference type="STRING" id="232089.SAMN05443544_0477"/>
<feature type="region of interest" description="Disordered" evidence="1">
    <location>
        <begin position="138"/>
        <end position="168"/>
    </location>
</feature>
<proteinExistence type="predicted"/>
<keyword evidence="4" id="KW-1185">Reference proteome</keyword>
<feature type="transmembrane region" description="Helical" evidence="2">
    <location>
        <begin position="96"/>
        <end position="117"/>
    </location>
</feature>
<name>A0A1N6DMP3_9MICO</name>
<dbReference type="EMBL" id="FSRJ01000001">
    <property type="protein sequence ID" value="SIN71987.1"/>
    <property type="molecule type" value="Genomic_DNA"/>
</dbReference>
<reference evidence="4" key="1">
    <citation type="submission" date="2016-11" db="EMBL/GenBank/DDBJ databases">
        <authorList>
            <person name="Varghese N."/>
            <person name="Submissions S."/>
        </authorList>
    </citation>
    <scope>NUCLEOTIDE SEQUENCE [LARGE SCALE GENOMIC DNA]</scope>
    <source>
        <strain evidence="4">DSM 8595</strain>
    </source>
</reference>
<dbReference type="Proteomes" id="UP000184699">
    <property type="component" value="Unassembled WGS sequence"/>
</dbReference>
<gene>
    <name evidence="3" type="ORF">SAMN05443544_0477</name>
</gene>
<keyword evidence="2" id="KW-0812">Transmembrane</keyword>
<sequence>MLLRRALYRWQMIAIIVLPVWLAVGWAIFGGGGWGTLGLVIVVPVAFIVLGIVALITNVRPTVRQERALSWIDVGVLTAWHLSIIGTGFYGATATGFGVLAILLGIAAFWVAVWQLVTDGANRMKASMEEFERLAGAQSGTATGGAPGGSAGTAGPGVRRPPFDDGGDDVIIIHEVRED</sequence>
<evidence type="ECO:0000313" key="4">
    <source>
        <dbReference type="Proteomes" id="UP000184699"/>
    </source>
</evidence>
<feature type="transmembrane region" description="Helical" evidence="2">
    <location>
        <begin position="12"/>
        <end position="29"/>
    </location>
</feature>
<organism evidence="3 4">
    <name type="scientific">Agromyces cerinus subsp. cerinus</name>
    <dbReference type="NCBI Taxonomy" id="232089"/>
    <lineage>
        <taxon>Bacteria</taxon>
        <taxon>Bacillati</taxon>
        <taxon>Actinomycetota</taxon>
        <taxon>Actinomycetes</taxon>
        <taxon>Micrococcales</taxon>
        <taxon>Microbacteriaceae</taxon>
        <taxon>Agromyces</taxon>
    </lineage>
</organism>
<feature type="transmembrane region" description="Helical" evidence="2">
    <location>
        <begin position="68"/>
        <end position="90"/>
    </location>
</feature>
<evidence type="ECO:0000256" key="1">
    <source>
        <dbReference type="SAM" id="MobiDB-lite"/>
    </source>
</evidence>
<feature type="compositionally biased region" description="Gly residues" evidence="1">
    <location>
        <begin position="142"/>
        <end position="155"/>
    </location>
</feature>
<dbReference type="AlphaFoldDB" id="A0A1N6DMP3"/>
<evidence type="ECO:0000313" key="3">
    <source>
        <dbReference type="EMBL" id="SIN71987.1"/>
    </source>
</evidence>
<keyword evidence="2" id="KW-0472">Membrane</keyword>
<feature type="transmembrane region" description="Helical" evidence="2">
    <location>
        <begin position="35"/>
        <end position="56"/>
    </location>
</feature>
<evidence type="ECO:0000256" key="2">
    <source>
        <dbReference type="SAM" id="Phobius"/>
    </source>
</evidence>
<protein>
    <submittedName>
        <fullName evidence="3">Uncharacterized protein</fullName>
    </submittedName>
</protein>
<keyword evidence="2" id="KW-1133">Transmembrane helix</keyword>
<accession>A0A1N6DMP3</accession>